<keyword evidence="3 5" id="KW-1133">Transmembrane helix</keyword>
<dbReference type="AlphaFoldDB" id="A0A426YQV8"/>
<protein>
    <recommendedName>
        <fullName evidence="6">EXS domain-containing protein</fullName>
    </recommendedName>
</protein>
<feature type="domain" description="EXS" evidence="6">
    <location>
        <begin position="22"/>
        <end position="103"/>
    </location>
</feature>
<sequence length="104" mass="11981">MPRLSSSLFVLRAGLFTGSFVTLFVVYAILAHLCGIFSSSSSDEAGYMETVYPIFRFFQQIKAILLQVFTALLFCPFNIFYRSTRYCFLRVMRNIAFSPLYKVN</sequence>
<dbReference type="PANTHER" id="PTHR48477:SF1">
    <property type="entry name" value="PHOSPHATE TRANSPORTER PHO1"/>
    <property type="match status" value="1"/>
</dbReference>
<dbReference type="Pfam" id="PF03124">
    <property type="entry name" value="EXS"/>
    <property type="match status" value="1"/>
</dbReference>
<evidence type="ECO:0000256" key="3">
    <source>
        <dbReference type="ARBA" id="ARBA00022989"/>
    </source>
</evidence>
<dbReference type="PANTHER" id="PTHR48477">
    <property type="entry name" value="PHOSPHATE TRANSPORTER PHO1"/>
    <property type="match status" value="1"/>
</dbReference>
<evidence type="ECO:0000256" key="4">
    <source>
        <dbReference type="ARBA" id="ARBA00023136"/>
    </source>
</evidence>
<feature type="transmembrane region" description="Helical" evidence="5">
    <location>
        <begin position="9"/>
        <end position="38"/>
    </location>
</feature>
<feature type="transmembrane region" description="Helical" evidence="5">
    <location>
        <begin position="58"/>
        <end position="81"/>
    </location>
</feature>
<dbReference type="Proteomes" id="UP000287651">
    <property type="component" value="Unassembled WGS sequence"/>
</dbReference>
<evidence type="ECO:0000256" key="2">
    <source>
        <dbReference type="ARBA" id="ARBA00022692"/>
    </source>
</evidence>
<evidence type="ECO:0000313" key="7">
    <source>
        <dbReference type="EMBL" id="RRT54111.1"/>
    </source>
</evidence>
<organism evidence="7 8">
    <name type="scientific">Ensete ventricosum</name>
    <name type="common">Abyssinian banana</name>
    <name type="synonym">Musa ensete</name>
    <dbReference type="NCBI Taxonomy" id="4639"/>
    <lineage>
        <taxon>Eukaryota</taxon>
        <taxon>Viridiplantae</taxon>
        <taxon>Streptophyta</taxon>
        <taxon>Embryophyta</taxon>
        <taxon>Tracheophyta</taxon>
        <taxon>Spermatophyta</taxon>
        <taxon>Magnoliopsida</taxon>
        <taxon>Liliopsida</taxon>
        <taxon>Zingiberales</taxon>
        <taxon>Musaceae</taxon>
        <taxon>Ensete</taxon>
    </lineage>
</organism>
<keyword evidence="2 5" id="KW-0812">Transmembrane</keyword>
<dbReference type="InterPro" id="IPR052486">
    <property type="entry name" value="PHO1"/>
</dbReference>
<dbReference type="GO" id="GO:0016036">
    <property type="term" value="P:cellular response to phosphate starvation"/>
    <property type="evidence" value="ECO:0007669"/>
    <property type="project" value="InterPro"/>
</dbReference>
<gene>
    <name evidence="7" type="ORF">B296_00045844</name>
</gene>
<comment type="caution">
    <text evidence="7">The sequence shown here is derived from an EMBL/GenBank/DDBJ whole genome shotgun (WGS) entry which is preliminary data.</text>
</comment>
<evidence type="ECO:0000313" key="8">
    <source>
        <dbReference type="Proteomes" id="UP000287651"/>
    </source>
</evidence>
<evidence type="ECO:0000259" key="6">
    <source>
        <dbReference type="Pfam" id="PF03124"/>
    </source>
</evidence>
<proteinExistence type="predicted"/>
<evidence type="ECO:0000256" key="5">
    <source>
        <dbReference type="SAM" id="Phobius"/>
    </source>
</evidence>
<accession>A0A426YQV8</accession>
<reference evidence="7 8" key="1">
    <citation type="journal article" date="2014" name="Agronomy (Basel)">
        <title>A Draft Genome Sequence for Ensete ventricosum, the Drought-Tolerant Tree Against Hunger.</title>
        <authorList>
            <person name="Harrison J."/>
            <person name="Moore K.A."/>
            <person name="Paszkiewicz K."/>
            <person name="Jones T."/>
            <person name="Grant M."/>
            <person name="Ambacheew D."/>
            <person name="Muzemil S."/>
            <person name="Studholme D.J."/>
        </authorList>
    </citation>
    <scope>NUCLEOTIDE SEQUENCE [LARGE SCALE GENOMIC DNA]</scope>
</reference>
<dbReference type="EMBL" id="AMZH03010775">
    <property type="protein sequence ID" value="RRT54111.1"/>
    <property type="molecule type" value="Genomic_DNA"/>
</dbReference>
<dbReference type="GO" id="GO:0016020">
    <property type="term" value="C:membrane"/>
    <property type="evidence" value="ECO:0007669"/>
    <property type="project" value="UniProtKB-SubCell"/>
</dbReference>
<keyword evidence="4 5" id="KW-0472">Membrane</keyword>
<dbReference type="InterPro" id="IPR004342">
    <property type="entry name" value="EXS_C"/>
</dbReference>
<comment type="subcellular location">
    <subcellularLocation>
        <location evidence="1">Membrane</location>
        <topology evidence="1">Multi-pass membrane protein</topology>
    </subcellularLocation>
</comment>
<name>A0A426YQV8_ENSVE</name>
<evidence type="ECO:0000256" key="1">
    <source>
        <dbReference type="ARBA" id="ARBA00004141"/>
    </source>
</evidence>